<dbReference type="GO" id="GO:0004722">
    <property type="term" value="F:protein serine/threonine phosphatase activity"/>
    <property type="evidence" value="ECO:0007669"/>
    <property type="project" value="UniProtKB-EC"/>
</dbReference>
<feature type="compositionally biased region" description="Polar residues" evidence="1">
    <location>
        <begin position="607"/>
        <end position="629"/>
    </location>
</feature>
<dbReference type="PROSITE" id="PS51746">
    <property type="entry name" value="PPM_2"/>
    <property type="match status" value="1"/>
</dbReference>
<dbReference type="SMART" id="SM00332">
    <property type="entry name" value="PP2Cc"/>
    <property type="match status" value="1"/>
</dbReference>
<organism evidence="3 4">
    <name type="scientific">Legionella dresdenensis</name>
    <dbReference type="NCBI Taxonomy" id="450200"/>
    <lineage>
        <taxon>Bacteria</taxon>
        <taxon>Pseudomonadati</taxon>
        <taxon>Pseudomonadota</taxon>
        <taxon>Gammaproteobacteria</taxon>
        <taxon>Legionellales</taxon>
        <taxon>Legionellaceae</taxon>
        <taxon>Legionella</taxon>
    </lineage>
</organism>
<proteinExistence type="predicted"/>
<gene>
    <name evidence="3" type="ORF">ACFORL_09240</name>
</gene>
<comment type="caution">
    <text evidence="3">The sequence shown here is derived from an EMBL/GenBank/DDBJ whole genome shotgun (WGS) entry which is preliminary data.</text>
</comment>
<keyword evidence="4" id="KW-1185">Reference proteome</keyword>
<evidence type="ECO:0000259" key="2">
    <source>
        <dbReference type="PROSITE" id="PS51746"/>
    </source>
</evidence>
<dbReference type="Pfam" id="PF00481">
    <property type="entry name" value="PP2C"/>
    <property type="match status" value="1"/>
</dbReference>
<evidence type="ECO:0000313" key="4">
    <source>
        <dbReference type="Proteomes" id="UP001595758"/>
    </source>
</evidence>
<dbReference type="Gene3D" id="3.60.40.10">
    <property type="entry name" value="PPM-type phosphatase domain"/>
    <property type="match status" value="2"/>
</dbReference>
<dbReference type="InterPro" id="IPR001932">
    <property type="entry name" value="PPM-type_phosphatase-like_dom"/>
</dbReference>
<feature type="region of interest" description="Disordered" evidence="1">
    <location>
        <begin position="599"/>
        <end position="637"/>
    </location>
</feature>
<dbReference type="InterPro" id="IPR015655">
    <property type="entry name" value="PP2C"/>
</dbReference>
<evidence type="ECO:0000313" key="3">
    <source>
        <dbReference type="EMBL" id="MFC3909255.1"/>
    </source>
</evidence>
<name>A0ABV8CGA8_9GAMM</name>
<keyword evidence="3" id="KW-0378">Hydrolase</keyword>
<dbReference type="InterPro" id="IPR036457">
    <property type="entry name" value="PPM-type-like_dom_sf"/>
</dbReference>
<dbReference type="PANTHER" id="PTHR47992">
    <property type="entry name" value="PROTEIN PHOSPHATASE"/>
    <property type="match status" value="1"/>
</dbReference>
<dbReference type="EC" id="3.1.3.16" evidence="3"/>
<feature type="domain" description="PPM-type phosphatase" evidence="2">
    <location>
        <begin position="25"/>
        <end position="276"/>
    </location>
</feature>
<evidence type="ECO:0000256" key="1">
    <source>
        <dbReference type="SAM" id="MobiDB-lite"/>
    </source>
</evidence>
<reference evidence="4" key="1">
    <citation type="journal article" date="2019" name="Int. J. Syst. Evol. Microbiol.">
        <title>The Global Catalogue of Microorganisms (GCM) 10K type strain sequencing project: providing services to taxonomists for standard genome sequencing and annotation.</title>
        <authorList>
            <consortium name="The Broad Institute Genomics Platform"/>
            <consortium name="The Broad Institute Genome Sequencing Center for Infectious Disease"/>
            <person name="Wu L."/>
            <person name="Ma J."/>
        </authorList>
    </citation>
    <scope>NUCLEOTIDE SEQUENCE [LARGE SCALE GENOMIC DNA]</scope>
    <source>
        <strain evidence="4">CCUG 59858</strain>
    </source>
</reference>
<dbReference type="EMBL" id="JBHSAB010000022">
    <property type="protein sequence ID" value="MFC3909255.1"/>
    <property type="molecule type" value="Genomic_DNA"/>
</dbReference>
<dbReference type="Proteomes" id="UP001595758">
    <property type="component" value="Unassembled WGS sequence"/>
</dbReference>
<dbReference type="RefSeq" id="WP_382343295.1">
    <property type="nucleotide sequence ID" value="NZ_JBHSAB010000022.1"/>
</dbReference>
<protein>
    <submittedName>
        <fullName evidence="3">PP2C family serine/threonine-protein phosphatase</fullName>
        <ecNumber evidence="3">3.1.3.16</ecNumber>
    </submittedName>
</protein>
<dbReference type="SUPFAM" id="SSF81606">
    <property type="entry name" value="PP2C-like"/>
    <property type="match status" value="2"/>
</dbReference>
<sequence length="780" mass="86299">MTNMTDTIISKPGIKDESGASKKRKFGYFETMGNKRQEQEDALVGFGIETAVLPHPEGIKMALVSTYVALDEGLQYEPQAAAAGTTAITVVYDGQEHLVTALVADAAAFAAVYDLEGKVLKVVRLNSIVHKPDNPDEKQRIEDAGGQITPNNRLMGPGPTLAVSRALGDHIFNKNILISLPQIDTLSLPELLQDVKINQQPATLAQVKIQVITTCDGFTDAIGQNANKEQHELYLNDCLTRYSGNKESEQDLAAFLARQAIQDGSEDNVSVAVQTLVAGEACCLGVYDGHGGNWVSHYVADNIMELLLRNCRMFKQLYPPAVSKADNSKQDLAQAAILDIRAIAQEAAPVTQAPTLLDAQRIDPAALQAMKDGHPDQEFFALKQKLQNPNADFSKLFKKFITLVNAGKDEHSNLAQEIFQNLKARAKTARDHWKVLQFQLKHDSYRQGINKFDRLVEIAQMGHLQALRAVASHALTGRAGGERIDGVTWGLDCLYTFQEQIIPALKHSDNAQDKPIGEILERSLGRILKRHQIERFPANGSEAFQNLANRLQQEGYDKLESRLPSRSALEIINENNQHVKELVLNYNQTQPVAEPVIEDAHPEPASPASSNVPPQTVQQPAVHSSQASSDQDRKTQQRVDKLLGICQKYRQHLESNIYSVGDSEERKKEKLAHALTTLLGKKHAVMQTLEDILANKNNSPEDKLNKFKQYFYHGNVADEAMSPKALIGERRNKLAAWFLSGVETIFGKGFTCFGLWKVKGQGVSEQIKREVPPDNETPSL</sequence>
<accession>A0ABV8CGA8</accession>